<keyword evidence="6 8" id="KW-0472">Membrane</keyword>
<dbReference type="SUPFAM" id="SSF55073">
    <property type="entry name" value="Nucleotide cyclase"/>
    <property type="match status" value="1"/>
</dbReference>
<evidence type="ECO:0000256" key="6">
    <source>
        <dbReference type="ARBA" id="ARBA00023136"/>
    </source>
</evidence>
<dbReference type="EC" id="2.7.7.65" evidence="2"/>
<dbReference type="NCBIfam" id="TIGR00254">
    <property type="entry name" value="GGDEF"/>
    <property type="match status" value="1"/>
</dbReference>
<evidence type="ECO:0000256" key="7">
    <source>
        <dbReference type="ARBA" id="ARBA00034247"/>
    </source>
</evidence>
<evidence type="ECO:0000256" key="5">
    <source>
        <dbReference type="ARBA" id="ARBA00022989"/>
    </source>
</evidence>
<dbReference type="PROSITE" id="PS50887">
    <property type="entry name" value="GGDEF"/>
    <property type="match status" value="1"/>
</dbReference>
<proteinExistence type="predicted"/>
<evidence type="ECO:0000313" key="10">
    <source>
        <dbReference type="EMBL" id="GGD69778.1"/>
    </source>
</evidence>
<dbReference type="SMART" id="SM00267">
    <property type="entry name" value="GGDEF"/>
    <property type="match status" value="1"/>
</dbReference>
<protein>
    <recommendedName>
        <fullName evidence="2">diguanylate cyclase</fullName>
        <ecNumber evidence="2">2.7.7.65</ecNumber>
    </recommendedName>
</protein>
<evidence type="ECO:0000313" key="11">
    <source>
        <dbReference type="Proteomes" id="UP000597138"/>
    </source>
</evidence>
<dbReference type="EMBL" id="BMEG01000003">
    <property type="protein sequence ID" value="GGD69778.1"/>
    <property type="molecule type" value="Genomic_DNA"/>
</dbReference>
<dbReference type="Gene3D" id="3.30.70.270">
    <property type="match status" value="1"/>
</dbReference>
<evidence type="ECO:0000256" key="3">
    <source>
        <dbReference type="ARBA" id="ARBA00022475"/>
    </source>
</evidence>
<keyword evidence="11" id="KW-1185">Reference proteome</keyword>
<comment type="caution">
    <text evidence="10">The sequence shown here is derived from an EMBL/GenBank/DDBJ whole genome shotgun (WGS) entry which is preliminary data.</text>
</comment>
<keyword evidence="5 8" id="KW-1133">Transmembrane helix</keyword>
<evidence type="ECO:0000256" key="8">
    <source>
        <dbReference type="SAM" id="Phobius"/>
    </source>
</evidence>
<comment type="subcellular location">
    <subcellularLocation>
        <location evidence="1">Cell membrane</location>
        <topology evidence="1">Multi-pass membrane protein</topology>
    </subcellularLocation>
</comment>
<feature type="transmembrane region" description="Helical" evidence="8">
    <location>
        <begin position="33"/>
        <end position="57"/>
    </location>
</feature>
<dbReference type="CDD" id="cd12915">
    <property type="entry name" value="PDC2_DGC_like"/>
    <property type="match status" value="1"/>
</dbReference>
<gene>
    <name evidence="10" type="ORF">GCM10010985_25330</name>
</gene>
<keyword evidence="4 8" id="KW-0812">Transmembrane</keyword>
<dbReference type="CDD" id="cd12914">
    <property type="entry name" value="PDC1_DGC_like"/>
    <property type="match status" value="1"/>
</dbReference>
<reference evidence="11" key="1">
    <citation type="journal article" date="2019" name="Int. J. Syst. Evol. Microbiol.">
        <title>The Global Catalogue of Microorganisms (GCM) 10K type strain sequencing project: providing services to taxonomists for standard genome sequencing and annotation.</title>
        <authorList>
            <consortium name="The Broad Institute Genomics Platform"/>
            <consortium name="The Broad Institute Genome Sequencing Center for Infectious Disease"/>
            <person name="Wu L."/>
            <person name="Ma J."/>
        </authorList>
    </citation>
    <scope>NUCLEOTIDE SEQUENCE [LARGE SCALE GENOMIC DNA]</scope>
    <source>
        <strain evidence="11">CGMCC 1.11013</strain>
    </source>
</reference>
<feature type="transmembrane region" description="Helical" evidence="8">
    <location>
        <begin position="315"/>
        <end position="342"/>
    </location>
</feature>
<evidence type="ECO:0000259" key="9">
    <source>
        <dbReference type="PROSITE" id="PS50887"/>
    </source>
</evidence>
<dbReference type="InterPro" id="IPR000160">
    <property type="entry name" value="GGDEF_dom"/>
</dbReference>
<organism evidence="10 11">
    <name type="scientific">Caballeronia grimmiae</name>
    <dbReference type="NCBI Taxonomy" id="1071679"/>
    <lineage>
        <taxon>Bacteria</taxon>
        <taxon>Pseudomonadati</taxon>
        <taxon>Pseudomonadota</taxon>
        <taxon>Betaproteobacteria</taxon>
        <taxon>Burkholderiales</taxon>
        <taxon>Burkholderiaceae</taxon>
        <taxon>Caballeronia</taxon>
    </lineage>
</organism>
<dbReference type="CDD" id="cd01949">
    <property type="entry name" value="GGDEF"/>
    <property type="match status" value="1"/>
</dbReference>
<dbReference type="Pfam" id="PF00990">
    <property type="entry name" value="GGDEF"/>
    <property type="match status" value="1"/>
</dbReference>
<evidence type="ECO:0000256" key="4">
    <source>
        <dbReference type="ARBA" id="ARBA00022692"/>
    </source>
</evidence>
<dbReference type="RefSeq" id="WP_229753889.1">
    <property type="nucleotide sequence ID" value="NZ_BMEG01000003.1"/>
</dbReference>
<dbReference type="Pfam" id="PF02743">
    <property type="entry name" value="dCache_1"/>
    <property type="match status" value="1"/>
</dbReference>
<evidence type="ECO:0000256" key="1">
    <source>
        <dbReference type="ARBA" id="ARBA00004651"/>
    </source>
</evidence>
<feature type="domain" description="GGDEF" evidence="9">
    <location>
        <begin position="384"/>
        <end position="521"/>
    </location>
</feature>
<keyword evidence="3" id="KW-1003">Cell membrane</keyword>
<dbReference type="InterPro" id="IPR029787">
    <property type="entry name" value="Nucleotide_cyclase"/>
</dbReference>
<evidence type="ECO:0000256" key="2">
    <source>
        <dbReference type="ARBA" id="ARBA00012528"/>
    </source>
</evidence>
<name>A0ABQ1RKU5_9BURK</name>
<dbReference type="PANTHER" id="PTHR45138">
    <property type="entry name" value="REGULATORY COMPONENTS OF SENSORY TRANSDUCTION SYSTEM"/>
    <property type="match status" value="1"/>
</dbReference>
<dbReference type="Gene3D" id="3.30.450.20">
    <property type="entry name" value="PAS domain"/>
    <property type="match status" value="2"/>
</dbReference>
<comment type="catalytic activity">
    <reaction evidence="7">
        <text>2 GTP = 3',3'-c-di-GMP + 2 diphosphate</text>
        <dbReference type="Rhea" id="RHEA:24898"/>
        <dbReference type="ChEBI" id="CHEBI:33019"/>
        <dbReference type="ChEBI" id="CHEBI:37565"/>
        <dbReference type="ChEBI" id="CHEBI:58805"/>
        <dbReference type="EC" id="2.7.7.65"/>
    </reaction>
</comment>
<sequence>MHSQTDGLRKPRSAARRSFIRGNTSVATHVAEIFTRVPIVAGLVGTAIAISMCVLSFDTLWQGRAQALANARRSSANLVATISSDIARNIESSDLSLRELVQGVQDPAVMRLPPGLRDRILFDGATARSNIGGVFVMNSGGGIEAARDPSRHEPLTFADRDYFRVHVARDDVGLFISPPYSSRLRGGSSSIALSRRINASDGSFAGVGVIALKLDYFASLVSDIDVGNAGSAFVIQDDGVVLARKPPAPAGKEKLIGRSPTFHLMTGAPSGSYVSVSRIDGVRRLYTFSRVPGTSLIVVVAPAEDDVLAAWRRRSMVIGGLTLFFGVAFMAVSWLLTIALRARSIAMEKIKRLAGTDPLTGLNNRRALTRHLQDDWRRARRANHPVSALFIDVDYFKRYNDTYGHASGDDALVAVAHHLQRSVHRPGNIVARYGGEEFVVILPGTAAEAAVGFARRVCASIQELAIPNTAAPGHVITVSVGCATAHPVAMNDDPFALLSEADNALYAAKRAGRNRAVHIDDLTAMTSVNQALH</sequence>
<dbReference type="PANTHER" id="PTHR45138:SF9">
    <property type="entry name" value="DIGUANYLATE CYCLASE DGCM-RELATED"/>
    <property type="match status" value="1"/>
</dbReference>
<dbReference type="InterPro" id="IPR043128">
    <property type="entry name" value="Rev_trsase/Diguanyl_cyclase"/>
</dbReference>
<dbReference type="Proteomes" id="UP000597138">
    <property type="component" value="Unassembled WGS sequence"/>
</dbReference>
<dbReference type="InterPro" id="IPR033479">
    <property type="entry name" value="dCache_1"/>
</dbReference>
<dbReference type="InterPro" id="IPR050469">
    <property type="entry name" value="Diguanylate_Cyclase"/>
</dbReference>
<accession>A0ABQ1RKU5</accession>